<dbReference type="EMBL" id="QTTN01000033">
    <property type="protein sequence ID" value="REE69540.1"/>
    <property type="molecule type" value="Genomic_DNA"/>
</dbReference>
<reference evidence="4 5" key="1">
    <citation type="submission" date="2018-08" db="EMBL/GenBank/DDBJ databases">
        <title>Genomic Encyclopedia of Type Strains, Phase III (KMG-III): the genomes of soil and plant-associated and newly described type strains.</title>
        <authorList>
            <person name="Whitman W."/>
        </authorList>
    </citation>
    <scope>NUCLEOTIDE SEQUENCE [LARGE SCALE GENOMIC DNA]</scope>
    <source>
        <strain evidence="4 5">CGMCC 1.10966</strain>
    </source>
</reference>
<proteinExistence type="predicted"/>
<dbReference type="Gene3D" id="3.40.50.720">
    <property type="entry name" value="NAD(P)-binding Rossmann-like Domain"/>
    <property type="match status" value="1"/>
</dbReference>
<dbReference type="InterPro" id="IPR000683">
    <property type="entry name" value="Gfo/Idh/MocA-like_OxRdtase_N"/>
</dbReference>
<comment type="caution">
    <text evidence="4">The sequence shown here is derived from an EMBL/GenBank/DDBJ whole genome shotgun (WGS) entry which is preliminary data.</text>
</comment>
<organism evidence="4 5">
    <name type="scientific">Paenibacillus taihuensis</name>
    <dbReference type="NCBI Taxonomy" id="1156355"/>
    <lineage>
        <taxon>Bacteria</taxon>
        <taxon>Bacillati</taxon>
        <taxon>Bacillota</taxon>
        <taxon>Bacilli</taxon>
        <taxon>Bacillales</taxon>
        <taxon>Paenibacillaceae</taxon>
        <taxon>Paenibacillus</taxon>
    </lineage>
</organism>
<dbReference type="Pfam" id="PF22725">
    <property type="entry name" value="GFO_IDH_MocA_C3"/>
    <property type="match status" value="1"/>
</dbReference>
<feature type="domain" description="GFO/IDH/MocA-like oxidoreductase" evidence="3">
    <location>
        <begin position="150"/>
        <end position="285"/>
    </location>
</feature>
<dbReference type="PANTHER" id="PTHR43818:SF11">
    <property type="entry name" value="BCDNA.GH03377"/>
    <property type="match status" value="1"/>
</dbReference>
<dbReference type="Pfam" id="PF01408">
    <property type="entry name" value="GFO_IDH_MocA"/>
    <property type="match status" value="1"/>
</dbReference>
<protein>
    <submittedName>
        <fullName evidence="4">Putative dehydrogenase</fullName>
    </submittedName>
</protein>
<evidence type="ECO:0000259" key="2">
    <source>
        <dbReference type="Pfam" id="PF01408"/>
    </source>
</evidence>
<evidence type="ECO:0000313" key="5">
    <source>
        <dbReference type="Proteomes" id="UP000256304"/>
    </source>
</evidence>
<evidence type="ECO:0000259" key="3">
    <source>
        <dbReference type="Pfam" id="PF22725"/>
    </source>
</evidence>
<evidence type="ECO:0000256" key="1">
    <source>
        <dbReference type="ARBA" id="ARBA00023002"/>
    </source>
</evidence>
<dbReference type="SUPFAM" id="SSF51735">
    <property type="entry name" value="NAD(P)-binding Rossmann-fold domains"/>
    <property type="match status" value="1"/>
</dbReference>
<dbReference type="AlphaFoldDB" id="A0A3D9R2P4"/>
<evidence type="ECO:0000313" key="4">
    <source>
        <dbReference type="EMBL" id="REE69540.1"/>
    </source>
</evidence>
<accession>A0A3D9R2P4</accession>
<sequence length="387" mass="42401">MESMLHIMRQVMLRKVSVMQKTKIGIIGCGAISSIYLENCTKTFAILEVAAVADLNLEMARKRAEEYGIPKACSASELLADPEIEIVINLTSPHVHTEVNLQILNAGKHVYSEKPFAFTREDADKVLNLAKERGLRVGIAPDTFLGGGLQTARKLIDDGWIGKPYMASGLILMGNAWDGMHPNFHHYLQTGWDPIFDMAPYYLTAFVHLLGPVRRVSGSAGSVHSEYTVGNPQSPRYGETVPVGAPMHVSATLDFENGAMASLQVAKESFGYTPRLEIYGTEGILHVNDPNMFDGAITLQQRNGTVKEFPYSHGFSQNSRGIGVADMAYAIRSGRAHRASGELSRHVLDVTIGILESSKTDKHVYMTAGCERPAPLPLGLIYNQLDQ</sequence>
<dbReference type="InterPro" id="IPR055170">
    <property type="entry name" value="GFO_IDH_MocA-like_dom"/>
</dbReference>
<dbReference type="Proteomes" id="UP000256304">
    <property type="component" value="Unassembled WGS sequence"/>
</dbReference>
<name>A0A3D9R2P4_9BACL</name>
<dbReference type="GO" id="GO:0000166">
    <property type="term" value="F:nucleotide binding"/>
    <property type="evidence" value="ECO:0007669"/>
    <property type="project" value="InterPro"/>
</dbReference>
<gene>
    <name evidence="4" type="ORF">A8990_1335</name>
</gene>
<feature type="domain" description="Gfo/Idh/MocA-like oxidoreductase N-terminal" evidence="2">
    <location>
        <begin position="23"/>
        <end position="138"/>
    </location>
</feature>
<dbReference type="GO" id="GO:0016491">
    <property type="term" value="F:oxidoreductase activity"/>
    <property type="evidence" value="ECO:0007669"/>
    <property type="project" value="UniProtKB-KW"/>
</dbReference>
<keyword evidence="5" id="KW-1185">Reference proteome</keyword>
<dbReference type="Gene3D" id="3.30.360.10">
    <property type="entry name" value="Dihydrodipicolinate Reductase, domain 2"/>
    <property type="match status" value="1"/>
</dbReference>
<dbReference type="PANTHER" id="PTHR43818">
    <property type="entry name" value="BCDNA.GH03377"/>
    <property type="match status" value="1"/>
</dbReference>
<dbReference type="SUPFAM" id="SSF55347">
    <property type="entry name" value="Glyceraldehyde-3-phosphate dehydrogenase-like, C-terminal domain"/>
    <property type="match status" value="1"/>
</dbReference>
<dbReference type="InterPro" id="IPR050463">
    <property type="entry name" value="Gfo/Idh/MocA_oxidrdct_glycsds"/>
</dbReference>
<dbReference type="InterPro" id="IPR036291">
    <property type="entry name" value="NAD(P)-bd_dom_sf"/>
</dbReference>
<keyword evidence="1" id="KW-0560">Oxidoreductase</keyword>